<dbReference type="PROSITE" id="PS00053">
    <property type="entry name" value="RIBOSOMAL_S8"/>
    <property type="match status" value="1"/>
</dbReference>
<dbReference type="NCBIfam" id="NF001109">
    <property type="entry name" value="PRK00136.1"/>
    <property type="match status" value="1"/>
</dbReference>
<comment type="function">
    <text evidence="5">One of the primary rRNA binding proteins, it binds directly to 16S rRNA central domain where it helps coordinate assembly of the platform of the 30S subunit.</text>
</comment>
<evidence type="ECO:0000313" key="8">
    <source>
        <dbReference type="Proteomes" id="UP000178565"/>
    </source>
</evidence>
<evidence type="ECO:0000256" key="1">
    <source>
        <dbReference type="ARBA" id="ARBA00006471"/>
    </source>
</evidence>
<dbReference type="InterPro" id="IPR047863">
    <property type="entry name" value="Ribosomal_uS8_CS"/>
</dbReference>
<dbReference type="Pfam" id="PF00410">
    <property type="entry name" value="Ribosomal_S8"/>
    <property type="match status" value="1"/>
</dbReference>
<dbReference type="EMBL" id="MFDM01000033">
    <property type="protein sequence ID" value="OGE41719.1"/>
    <property type="molecule type" value="Genomic_DNA"/>
</dbReference>
<gene>
    <name evidence="5" type="primary">rpsH</name>
    <name evidence="7" type="ORF">A3B45_04915</name>
</gene>
<keyword evidence="3 5" id="KW-0687">Ribonucleoprotein</keyword>
<dbReference type="HAMAP" id="MF_01302_B">
    <property type="entry name" value="Ribosomal_uS8_B"/>
    <property type="match status" value="1"/>
</dbReference>
<keyword evidence="5" id="KW-0699">rRNA-binding</keyword>
<dbReference type="Gene3D" id="3.30.1370.30">
    <property type="match status" value="1"/>
</dbReference>
<evidence type="ECO:0000256" key="5">
    <source>
        <dbReference type="HAMAP-Rule" id="MF_01302"/>
    </source>
</evidence>
<dbReference type="STRING" id="1797785.A3B45_04915"/>
<protein>
    <recommendedName>
        <fullName evidence="4 5">Small ribosomal subunit protein uS8</fullName>
    </recommendedName>
</protein>
<comment type="subunit">
    <text evidence="5">Part of the 30S ribosomal subunit. Contacts proteins S5 and S12.</text>
</comment>
<dbReference type="SUPFAM" id="SSF56047">
    <property type="entry name" value="Ribosomal protein S8"/>
    <property type="match status" value="1"/>
</dbReference>
<sequence>MDPIGDALIRIKNGYRVGKESVALKYSKLILHLVKLLQKEGYLSDVKVKDREIVVSLSYQDRKPVLTDIKRVSKPSLRVYKGAKQLPKVLNGLGIAVVSTPKGLLTDKEARKMNVGGEVLALIW</sequence>
<dbReference type="FunFam" id="3.30.1490.10:FF:000001">
    <property type="entry name" value="30S ribosomal protein S8"/>
    <property type="match status" value="1"/>
</dbReference>
<dbReference type="InterPro" id="IPR000630">
    <property type="entry name" value="Ribosomal_uS8"/>
</dbReference>
<evidence type="ECO:0000313" key="7">
    <source>
        <dbReference type="EMBL" id="OGE41719.1"/>
    </source>
</evidence>
<dbReference type="Proteomes" id="UP000178565">
    <property type="component" value="Unassembled WGS sequence"/>
</dbReference>
<dbReference type="AlphaFoldDB" id="A0A1F5KLK8"/>
<dbReference type="GO" id="GO:1990904">
    <property type="term" value="C:ribonucleoprotein complex"/>
    <property type="evidence" value="ECO:0007669"/>
    <property type="project" value="UniProtKB-KW"/>
</dbReference>
<comment type="caution">
    <text evidence="7">The sequence shown here is derived from an EMBL/GenBank/DDBJ whole genome shotgun (WGS) entry which is preliminary data.</text>
</comment>
<reference evidence="7 8" key="1">
    <citation type="journal article" date="2016" name="Nat. Commun.">
        <title>Thousands of microbial genomes shed light on interconnected biogeochemical processes in an aquifer system.</title>
        <authorList>
            <person name="Anantharaman K."/>
            <person name="Brown C.T."/>
            <person name="Hug L.A."/>
            <person name="Sharon I."/>
            <person name="Castelle C.J."/>
            <person name="Probst A.J."/>
            <person name="Thomas B.C."/>
            <person name="Singh A."/>
            <person name="Wilkins M.J."/>
            <person name="Karaoz U."/>
            <person name="Brodie E.L."/>
            <person name="Williams K.H."/>
            <person name="Hubbard S.S."/>
            <person name="Banfield J.F."/>
        </authorList>
    </citation>
    <scope>NUCLEOTIDE SEQUENCE [LARGE SCALE GENOMIC DNA]</scope>
</reference>
<dbReference type="GO" id="GO:0003735">
    <property type="term" value="F:structural constituent of ribosome"/>
    <property type="evidence" value="ECO:0007669"/>
    <property type="project" value="InterPro"/>
</dbReference>
<evidence type="ECO:0000256" key="6">
    <source>
        <dbReference type="RuleBase" id="RU003660"/>
    </source>
</evidence>
<keyword evidence="2 5" id="KW-0689">Ribosomal protein</keyword>
<dbReference type="GO" id="GO:0005737">
    <property type="term" value="C:cytoplasm"/>
    <property type="evidence" value="ECO:0007669"/>
    <property type="project" value="UniProtKB-ARBA"/>
</dbReference>
<organism evidence="7 8">
    <name type="scientific">Candidatus Daviesbacteria bacterium RIFCSPLOWO2_01_FULL_39_12</name>
    <dbReference type="NCBI Taxonomy" id="1797785"/>
    <lineage>
        <taxon>Bacteria</taxon>
        <taxon>Candidatus Daviesiibacteriota</taxon>
    </lineage>
</organism>
<dbReference type="Gene3D" id="3.30.1490.10">
    <property type="match status" value="1"/>
</dbReference>
<dbReference type="GO" id="GO:0019843">
    <property type="term" value="F:rRNA binding"/>
    <property type="evidence" value="ECO:0007669"/>
    <property type="project" value="UniProtKB-UniRule"/>
</dbReference>
<evidence type="ECO:0000256" key="3">
    <source>
        <dbReference type="ARBA" id="ARBA00023274"/>
    </source>
</evidence>
<dbReference type="InterPro" id="IPR035987">
    <property type="entry name" value="Ribosomal_uS8_sf"/>
</dbReference>
<proteinExistence type="inferred from homology"/>
<evidence type="ECO:0000256" key="2">
    <source>
        <dbReference type="ARBA" id="ARBA00022980"/>
    </source>
</evidence>
<name>A0A1F5KLK8_9BACT</name>
<evidence type="ECO:0000256" key="4">
    <source>
        <dbReference type="ARBA" id="ARBA00035258"/>
    </source>
</evidence>
<accession>A0A1F5KLK8</accession>
<dbReference type="GO" id="GO:0005840">
    <property type="term" value="C:ribosome"/>
    <property type="evidence" value="ECO:0007669"/>
    <property type="project" value="UniProtKB-KW"/>
</dbReference>
<comment type="similarity">
    <text evidence="1 5 6">Belongs to the universal ribosomal protein uS8 family.</text>
</comment>
<dbReference type="PANTHER" id="PTHR11758">
    <property type="entry name" value="40S RIBOSOMAL PROTEIN S15A"/>
    <property type="match status" value="1"/>
</dbReference>
<dbReference type="GO" id="GO:0006412">
    <property type="term" value="P:translation"/>
    <property type="evidence" value="ECO:0007669"/>
    <property type="project" value="UniProtKB-UniRule"/>
</dbReference>
<keyword evidence="5" id="KW-0694">RNA-binding</keyword>